<dbReference type="Gene3D" id="1.20.1250.20">
    <property type="entry name" value="MFS general substrate transporter like domains"/>
    <property type="match status" value="1"/>
</dbReference>
<accession>A0ABW1VR20</accession>
<dbReference type="RefSeq" id="WP_212709324.1">
    <property type="nucleotide sequence ID" value="NZ_BAAAFW010000008.1"/>
</dbReference>
<feature type="transmembrane region" description="Helical" evidence="4">
    <location>
        <begin position="128"/>
        <end position="147"/>
    </location>
</feature>
<feature type="transmembrane region" description="Helical" evidence="4">
    <location>
        <begin position="30"/>
        <end position="48"/>
    </location>
</feature>
<keyword evidence="1 4" id="KW-0812">Transmembrane</keyword>
<sequence length="448" mass="50573">MVNLNKFRQGPQTKARVLAFFNIRPEEWQPLLWCMAYIFCLLCSYYILRPVRDTLGVEGGVHNLQWLFTATLLCMLVLNIPFSALSRSVPRQRLIPLIYYFFVINLLIFAALMYWLPAGERVWAGRLFFVWVSVFNLYAVSVFWVLVSDLFSTERAGRLFALMAAGATVGAIGGSFLTTLFARLLNISGLLLCSALLLLCAIFCVRRLIHHSCGLSRSAATDTSVSRDNDAPALGGSIFAGITHTFRSPYLRNICLYMLLFSTTSTLLYFRQADLVRHAFNSEDARTTFFAATDLAVNILTLLTQVFIASRLLNRYGTALVLCFLPVLTIIGFLSLSLWPTLLAVMLFSIFRRAGNFALARPAREVLFTVLQREDKYKAKSFIDTAVYRAGDQVGAWSWAAMGAIGIPVALMAWVAVPLSLLWWVNSLWLGRRQRVIADHHRRQPEQY</sequence>
<dbReference type="SUPFAM" id="SSF103473">
    <property type="entry name" value="MFS general substrate transporter"/>
    <property type="match status" value="1"/>
</dbReference>
<evidence type="ECO:0000256" key="1">
    <source>
        <dbReference type="ARBA" id="ARBA00022692"/>
    </source>
</evidence>
<reference evidence="6" key="1">
    <citation type="journal article" date="2019" name="Int. J. Syst. Evol. Microbiol.">
        <title>The Global Catalogue of Microorganisms (GCM) 10K type strain sequencing project: providing services to taxonomists for standard genome sequencing and annotation.</title>
        <authorList>
            <consortium name="The Broad Institute Genomics Platform"/>
            <consortium name="The Broad Institute Genome Sequencing Center for Infectious Disease"/>
            <person name="Wu L."/>
            <person name="Ma J."/>
        </authorList>
    </citation>
    <scope>NUCLEOTIDE SEQUENCE [LARGE SCALE GENOMIC DNA]</scope>
    <source>
        <strain evidence="6">CGMCC 4.1530</strain>
    </source>
</reference>
<dbReference type="EMBL" id="JBHSUC010000017">
    <property type="protein sequence ID" value="MFC6362951.1"/>
    <property type="molecule type" value="Genomic_DNA"/>
</dbReference>
<feature type="transmembrane region" description="Helical" evidence="4">
    <location>
        <begin position="250"/>
        <end position="269"/>
    </location>
</feature>
<feature type="transmembrane region" description="Helical" evidence="4">
    <location>
        <begin position="320"/>
        <end position="351"/>
    </location>
</feature>
<feature type="transmembrane region" description="Helical" evidence="4">
    <location>
        <begin position="289"/>
        <end position="308"/>
    </location>
</feature>
<evidence type="ECO:0000313" key="6">
    <source>
        <dbReference type="Proteomes" id="UP001596215"/>
    </source>
</evidence>
<feature type="transmembrane region" description="Helical" evidence="4">
    <location>
        <begin position="187"/>
        <end position="209"/>
    </location>
</feature>
<dbReference type="InterPro" id="IPR011701">
    <property type="entry name" value="MFS"/>
</dbReference>
<evidence type="ECO:0000313" key="5">
    <source>
        <dbReference type="EMBL" id="MFC6362951.1"/>
    </source>
</evidence>
<evidence type="ECO:0000256" key="4">
    <source>
        <dbReference type="SAM" id="Phobius"/>
    </source>
</evidence>
<keyword evidence="3 4" id="KW-0472">Membrane</keyword>
<dbReference type="PANTHER" id="PTHR43596:SF1">
    <property type="entry name" value="ADP,ATP CARRIER PROTEIN"/>
    <property type="match status" value="1"/>
</dbReference>
<dbReference type="Pfam" id="PF07690">
    <property type="entry name" value="MFS_1"/>
    <property type="match status" value="1"/>
</dbReference>
<feature type="transmembrane region" description="Helical" evidence="4">
    <location>
        <begin position="64"/>
        <end position="85"/>
    </location>
</feature>
<protein>
    <submittedName>
        <fullName evidence="5">NTP/NDP exchange transporter</fullName>
    </submittedName>
</protein>
<comment type="caution">
    <text evidence="5">The sequence shown here is derived from an EMBL/GenBank/DDBJ whole genome shotgun (WGS) entry which is preliminary data.</text>
</comment>
<dbReference type="InterPro" id="IPR036259">
    <property type="entry name" value="MFS_trans_sf"/>
</dbReference>
<feature type="transmembrane region" description="Helical" evidence="4">
    <location>
        <begin position="97"/>
        <end position="116"/>
    </location>
</feature>
<keyword evidence="6" id="KW-1185">Reference proteome</keyword>
<evidence type="ECO:0000256" key="3">
    <source>
        <dbReference type="ARBA" id="ARBA00023136"/>
    </source>
</evidence>
<name>A0ABW1VR20_9GAMM</name>
<gene>
    <name evidence="5" type="ORF">ACFP73_12740</name>
</gene>
<keyword evidence="2 4" id="KW-1133">Transmembrane helix</keyword>
<dbReference type="Proteomes" id="UP001596215">
    <property type="component" value="Unassembled WGS sequence"/>
</dbReference>
<proteinExistence type="predicted"/>
<feature type="transmembrane region" description="Helical" evidence="4">
    <location>
        <begin position="159"/>
        <end position="181"/>
    </location>
</feature>
<organism evidence="5 6">
    <name type="scientific">Tatumella punctata</name>
    <dbReference type="NCBI Taxonomy" id="399969"/>
    <lineage>
        <taxon>Bacteria</taxon>
        <taxon>Pseudomonadati</taxon>
        <taxon>Pseudomonadota</taxon>
        <taxon>Gammaproteobacteria</taxon>
        <taxon>Enterobacterales</taxon>
        <taxon>Erwiniaceae</taxon>
        <taxon>Tatumella</taxon>
    </lineage>
</organism>
<evidence type="ECO:0000256" key="2">
    <source>
        <dbReference type="ARBA" id="ARBA00022989"/>
    </source>
</evidence>
<dbReference type="PANTHER" id="PTHR43596">
    <property type="entry name" value="ADP,ATP CARRIER PROTEIN"/>
    <property type="match status" value="1"/>
</dbReference>
<feature type="transmembrane region" description="Helical" evidence="4">
    <location>
        <begin position="399"/>
        <end position="425"/>
    </location>
</feature>